<keyword evidence="1" id="KW-0472">Membrane</keyword>
<feature type="transmembrane region" description="Helical" evidence="1">
    <location>
        <begin position="69"/>
        <end position="87"/>
    </location>
</feature>
<feature type="transmembrane region" description="Helical" evidence="1">
    <location>
        <begin position="184"/>
        <end position="203"/>
    </location>
</feature>
<dbReference type="Proteomes" id="UP001165342">
    <property type="component" value="Unassembled WGS sequence"/>
</dbReference>
<keyword evidence="1" id="KW-1133">Transmembrane helix</keyword>
<feature type="transmembrane region" description="Helical" evidence="1">
    <location>
        <begin position="39"/>
        <end position="57"/>
    </location>
</feature>
<evidence type="ECO:0000256" key="1">
    <source>
        <dbReference type="SAM" id="Phobius"/>
    </source>
</evidence>
<evidence type="ECO:0000313" key="4">
    <source>
        <dbReference type="Proteomes" id="UP001165342"/>
    </source>
</evidence>
<evidence type="ECO:0000259" key="2">
    <source>
        <dbReference type="Pfam" id="PF00892"/>
    </source>
</evidence>
<dbReference type="InterPro" id="IPR000620">
    <property type="entry name" value="EamA_dom"/>
</dbReference>
<dbReference type="SUPFAM" id="SSF103481">
    <property type="entry name" value="Multidrug resistance efflux transporter EmrE"/>
    <property type="match status" value="2"/>
</dbReference>
<proteinExistence type="predicted"/>
<gene>
    <name evidence="3" type="ORF">LZ538_12540</name>
</gene>
<dbReference type="EMBL" id="JAMGBE010000004">
    <property type="protein sequence ID" value="MCL6730868.1"/>
    <property type="molecule type" value="Genomic_DNA"/>
</dbReference>
<dbReference type="InterPro" id="IPR037185">
    <property type="entry name" value="EmrE-like"/>
</dbReference>
<feature type="transmembrane region" description="Helical" evidence="1">
    <location>
        <begin position="99"/>
        <end position="116"/>
    </location>
</feature>
<name>A0ABT0S4S9_9SPHN</name>
<feature type="transmembrane region" description="Helical" evidence="1">
    <location>
        <begin position="241"/>
        <end position="261"/>
    </location>
</feature>
<accession>A0ABT0S4S9</accession>
<keyword evidence="4" id="KW-1185">Reference proteome</keyword>
<dbReference type="PANTHER" id="PTHR22911">
    <property type="entry name" value="ACYL-MALONYL CONDENSING ENZYME-RELATED"/>
    <property type="match status" value="1"/>
</dbReference>
<feature type="domain" description="EamA" evidence="2">
    <location>
        <begin position="153"/>
        <end position="283"/>
    </location>
</feature>
<sequence length="298" mass="31471">MSNKPEHHRFAFPALLVGSTALAVGPWMVRLSEVGPVAAGFWRLFLALPFLFVLSSVSGRPAHWPGHRLGMLVALAGFFFAADLAAWHTGIHMTKLGNATLFGNASSFGFAAWGLWQARRWPSQRQGGALILAAVGAGLLMGSSAELSARNVRGDALALIAGLLYTGYLVAVQRARGMLSAMPLLFIASAFGAAMLLPFSLLLGEQIMPPHWTPVLLLALSSQVFGQGLLVYAIGSLSPLVVGLTLLSQPAISAFVGWMAYGETLSPLDWVGAIAIGAALVLVRLPERGLPVPQEQPS</sequence>
<organism evidence="3 4">
    <name type="scientific">Sphingomonas hankyongi</name>
    <dbReference type="NCBI Taxonomy" id="2908209"/>
    <lineage>
        <taxon>Bacteria</taxon>
        <taxon>Pseudomonadati</taxon>
        <taxon>Pseudomonadota</taxon>
        <taxon>Alphaproteobacteria</taxon>
        <taxon>Sphingomonadales</taxon>
        <taxon>Sphingomonadaceae</taxon>
        <taxon>Sphingomonas</taxon>
    </lineage>
</organism>
<protein>
    <submittedName>
        <fullName evidence="3">DMT family transporter</fullName>
    </submittedName>
</protein>
<evidence type="ECO:0000313" key="3">
    <source>
        <dbReference type="EMBL" id="MCL6730868.1"/>
    </source>
</evidence>
<comment type="caution">
    <text evidence="3">The sequence shown here is derived from an EMBL/GenBank/DDBJ whole genome shotgun (WGS) entry which is preliminary data.</text>
</comment>
<keyword evidence="1" id="KW-0812">Transmembrane</keyword>
<dbReference type="RefSeq" id="WP_249832363.1">
    <property type="nucleotide sequence ID" value="NZ_JAMGBE010000004.1"/>
</dbReference>
<dbReference type="Pfam" id="PF00892">
    <property type="entry name" value="EamA"/>
    <property type="match status" value="1"/>
</dbReference>
<reference evidence="3" key="1">
    <citation type="submission" date="2022-05" db="EMBL/GenBank/DDBJ databases">
        <authorList>
            <person name="Jo J.-H."/>
            <person name="Im W.-T."/>
        </authorList>
    </citation>
    <scope>NUCLEOTIDE SEQUENCE</scope>
    <source>
        <strain evidence="3">SE220</strain>
    </source>
</reference>
<feature type="transmembrane region" description="Helical" evidence="1">
    <location>
        <begin position="215"/>
        <end position="234"/>
    </location>
</feature>
<feature type="transmembrane region" description="Helical" evidence="1">
    <location>
        <begin position="156"/>
        <end position="172"/>
    </location>
</feature>
<feature type="transmembrane region" description="Helical" evidence="1">
    <location>
        <begin position="128"/>
        <end position="144"/>
    </location>
</feature>